<keyword evidence="1" id="KW-0479">Metal-binding</keyword>
<protein>
    <submittedName>
        <fullName evidence="7">PHD-type domain-containing protein</fullName>
    </submittedName>
</protein>
<dbReference type="AlphaFoldDB" id="A0A0N4ZBX5"/>
<dbReference type="SUPFAM" id="SSF57903">
    <property type="entry name" value="FYVE/PHD zinc finger"/>
    <property type="match status" value="2"/>
</dbReference>
<evidence type="ECO:0000256" key="2">
    <source>
        <dbReference type="ARBA" id="ARBA00022771"/>
    </source>
</evidence>
<dbReference type="STRING" id="131310.A0A0N4ZBX5"/>
<feature type="compositionally biased region" description="Basic and acidic residues" evidence="4">
    <location>
        <begin position="39"/>
        <end position="54"/>
    </location>
</feature>
<feature type="region of interest" description="Disordered" evidence="4">
    <location>
        <begin position="1"/>
        <end position="139"/>
    </location>
</feature>
<evidence type="ECO:0000313" key="6">
    <source>
        <dbReference type="Proteomes" id="UP000038045"/>
    </source>
</evidence>
<reference evidence="7" key="1">
    <citation type="submission" date="2017-02" db="UniProtKB">
        <authorList>
            <consortium name="WormBaseParasite"/>
        </authorList>
    </citation>
    <scope>IDENTIFICATION</scope>
</reference>
<dbReference type="SMART" id="SM00249">
    <property type="entry name" value="PHD"/>
    <property type="match status" value="2"/>
</dbReference>
<dbReference type="Proteomes" id="UP000038045">
    <property type="component" value="Unplaced"/>
</dbReference>
<feature type="domain" description="Zinc finger PHD-type" evidence="5">
    <location>
        <begin position="286"/>
        <end position="332"/>
    </location>
</feature>
<dbReference type="Gene3D" id="3.30.40.10">
    <property type="entry name" value="Zinc/RING finger domain, C3HC4 (zinc finger)"/>
    <property type="match status" value="2"/>
</dbReference>
<feature type="compositionally biased region" description="Basic and acidic residues" evidence="4">
    <location>
        <begin position="1"/>
        <end position="23"/>
    </location>
</feature>
<keyword evidence="3" id="KW-0862">Zinc</keyword>
<evidence type="ECO:0000256" key="3">
    <source>
        <dbReference type="ARBA" id="ARBA00022833"/>
    </source>
</evidence>
<dbReference type="WBParaSite" id="PTRK_0000503100.1">
    <property type="protein sequence ID" value="PTRK_0000503100.1"/>
    <property type="gene ID" value="PTRK_0000503100"/>
</dbReference>
<dbReference type="InterPro" id="IPR013083">
    <property type="entry name" value="Znf_RING/FYVE/PHD"/>
</dbReference>
<evidence type="ECO:0000259" key="5">
    <source>
        <dbReference type="SMART" id="SM00249"/>
    </source>
</evidence>
<organism evidence="6 7">
    <name type="scientific">Parastrongyloides trichosuri</name>
    <name type="common">Possum-specific nematode worm</name>
    <dbReference type="NCBI Taxonomy" id="131310"/>
    <lineage>
        <taxon>Eukaryota</taxon>
        <taxon>Metazoa</taxon>
        <taxon>Ecdysozoa</taxon>
        <taxon>Nematoda</taxon>
        <taxon>Chromadorea</taxon>
        <taxon>Rhabditida</taxon>
        <taxon>Tylenchina</taxon>
        <taxon>Panagrolaimomorpha</taxon>
        <taxon>Strongyloidoidea</taxon>
        <taxon>Strongyloididae</taxon>
        <taxon>Parastrongyloides</taxon>
    </lineage>
</organism>
<keyword evidence="2" id="KW-0863">Zinc-finger</keyword>
<name>A0A0N4ZBX5_PARTI</name>
<keyword evidence="6" id="KW-1185">Reference proteome</keyword>
<dbReference type="GO" id="GO:0008270">
    <property type="term" value="F:zinc ion binding"/>
    <property type="evidence" value="ECO:0007669"/>
    <property type="project" value="UniProtKB-KW"/>
</dbReference>
<evidence type="ECO:0000313" key="7">
    <source>
        <dbReference type="WBParaSite" id="PTRK_0000503100.1"/>
    </source>
</evidence>
<accession>A0A0N4ZBX5</accession>
<evidence type="ECO:0000256" key="1">
    <source>
        <dbReference type="ARBA" id="ARBA00022723"/>
    </source>
</evidence>
<evidence type="ECO:0000256" key="4">
    <source>
        <dbReference type="SAM" id="MobiDB-lite"/>
    </source>
</evidence>
<sequence>MEKNGVNKKTDFTSTIEKNDSWKDFAMASEPGPSNIKMSKSEIEEATRDSIYERVKRRNRKPIVKYDDENQLMDDENNKKATKGRCKTTKDNNSIRRTIKRTKDDDDSSEIEHVKPKRVYNRRGAKSSQNNKTDVNIEKNKKVLRKKENKKDENEQIENFQDDGVKQEETVKKNTSRITTEHQYIDVNIDNIISGKRRRKTVQTYAENVLSSFKSTSKKDTISNKENQEIKKFHKYIDQLLKKDTIDATMAEEFKKLDLKKVKVPKPKEYVNTCVVKENEKGGIPPCVVCNEISDVVLRCRWCRNAYHWTCYPVRLYQYFFPKRPWRCLICEAKRLTKSDLLELRKMATAEKNRLKKEGLSNENNFYDILLKNKEYEYFSKKNVVDIKYKHLFWDVHQKTPADFSDDSFSDSSDDDVWYRNSLYPQGLYGPFRKCCFICHEPETEIKHMMKCTFCRGQYHCDCLTPPFTYAPLGDFNCGYHINEPKKEPNLLSYDRVLDAIQKYNEGDFANDVEFEIEFNNAVKQIKREEDPEPLAKPRNFRSNVPSHVEKFYTGSSGMLMEHFENIDEAHRKSLKEKVKDDNGNIYDQYEQLKKIKLIEDEVIPFDEINESGEQIYENKMISIISEFILKVPLSAFIISESFSIRYFYYGQLYLSTEEGRLDVKINGPPYDNCTEFKERMVDIKFINQYKKYELFVIGRVPVFVNGIRVGKNRRKGASNSNCPCQEYFKLHNVRKAYVPSVLLKSGDIIRIGCCSVLFGHA</sequence>
<feature type="domain" description="Zinc finger PHD-type" evidence="5">
    <location>
        <begin position="435"/>
        <end position="482"/>
    </location>
</feature>
<proteinExistence type="predicted"/>
<dbReference type="InterPro" id="IPR011011">
    <property type="entry name" value="Znf_FYVE_PHD"/>
</dbReference>
<feature type="compositionally biased region" description="Basic residues" evidence="4">
    <location>
        <begin position="115"/>
        <end position="125"/>
    </location>
</feature>
<dbReference type="InterPro" id="IPR001965">
    <property type="entry name" value="Znf_PHD"/>
</dbReference>